<evidence type="ECO:0000256" key="2">
    <source>
        <dbReference type="ARBA" id="ARBA00007534"/>
    </source>
</evidence>
<evidence type="ECO:0000256" key="9">
    <source>
        <dbReference type="ARBA" id="ARBA00034045"/>
    </source>
</evidence>
<dbReference type="EC" id="3.1.1.74" evidence="3 12"/>
<feature type="disulfide bond" evidence="11">
    <location>
        <begin position="170"/>
        <end position="177"/>
    </location>
</feature>
<proteinExistence type="inferred from homology"/>
<evidence type="ECO:0000313" key="14">
    <source>
        <dbReference type="Proteomes" id="UP000572817"/>
    </source>
</evidence>
<keyword evidence="5 12" id="KW-0964">Secreted</keyword>
<dbReference type="SMART" id="SM01110">
    <property type="entry name" value="Cutinase"/>
    <property type="match status" value="1"/>
</dbReference>
<feature type="active site" evidence="10">
    <location>
        <position position="174"/>
    </location>
</feature>
<evidence type="ECO:0000256" key="1">
    <source>
        <dbReference type="ARBA" id="ARBA00004613"/>
    </source>
</evidence>
<dbReference type="InterPro" id="IPR000675">
    <property type="entry name" value="Cutinase/axe"/>
</dbReference>
<keyword evidence="14" id="KW-1185">Reference proteome</keyword>
<dbReference type="OrthoDB" id="2975078at2759"/>
<feature type="chain" id="PRO_5034399732" description="Cutinase" evidence="12">
    <location>
        <begin position="20"/>
        <end position="207"/>
    </location>
</feature>
<feature type="signal peptide" evidence="12">
    <location>
        <begin position="1"/>
        <end position="19"/>
    </location>
</feature>
<dbReference type="InterPro" id="IPR043580">
    <property type="entry name" value="CUTINASE_1"/>
</dbReference>
<dbReference type="PROSITE" id="PS00155">
    <property type="entry name" value="CUTINASE_1"/>
    <property type="match status" value="1"/>
</dbReference>
<keyword evidence="8 11" id="KW-1015">Disulfide bond</keyword>
<dbReference type="SUPFAM" id="SSF53474">
    <property type="entry name" value="alpha/beta-Hydrolases"/>
    <property type="match status" value="1"/>
</dbReference>
<dbReference type="Gene3D" id="3.40.50.1820">
    <property type="entry name" value="alpha/beta hydrolase"/>
    <property type="match status" value="1"/>
</dbReference>
<sequence>MVQLTTLLFPALLAGSVAASSSPFPGESLVARQFGFACKPVVVIFARGTGEIPPIGTVVGPQFQAALGARLGEGNSDFQSVPYDALISGYLVGGSPSGSSMMAQMVRQTVWSCPGSRIIMSGYSQGGQLVHNAGAQLDYATAAGVAGAVIFGDPDYPQPVTNVPNLKVFCAAGDLICQGKPIILPPHLSYAANAGEAAEFVAQSVGF</sequence>
<comment type="similarity">
    <text evidence="2 12">Belongs to the cutinase family.</text>
</comment>
<dbReference type="InterPro" id="IPR011150">
    <property type="entry name" value="Cutinase_monf"/>
</dbReference>
<evidence type="ECO:0000256" key="5">
    <source>
        <dbReference type="ARBA" id="ARBA00022525"/>
    </source>
</evidence>
<evidence type="ECO:0000256" key="4">
    <source>
        <dbReference type="ARBA" id="ARBA00022487"/>
    </source>
</evidence>
<keyword evidence="6 12" id="KW-0732">Signal</keyword>
<evidence type="ECO:0000256" key="6">
    <source>
        <dbReference type="ARBA" id="ARBA00022729"/>
    </source>
</evidence>
<dbReference type="GO" id="GO:0050525">
    <property type="term" value="F:cutinase activity"/>
    <property type="evidence" value="ECO:0007669"/>
    <property type="project" value="UniProtKB-UniRule"/>
</dbReference>
<comment type="caution">
    <text evidence="13">The sequence shown here is derived from an EMBL/GenBank/DDBJ whole genome shotgun (WGS) entry which is preliminary data.</text>
</comment>
<keyword evidence="7 12" id="KW-0378">Hydrolase</keyword>
<evidence type="ECO:0000256" key="3">
    <source>
        <dbReference type="ARBA" id="ARBA00013095"/>
    </source>
</evidence>
<evidence type="ECO:0000256" key="8">
    <source>
        <dbReference type="ARBA" id="ARBA00023157"/>
    </source>
</evidence>
<dbReference type="PRINTS" id="PR00129">
    <property type="entry name" value="CUTINASE"/>
</dbReference>
<evidence type="ECO:0000256" key="10">
    <source>
        <dbReference type="PIRSR" id="PIRSR611150-1"/>
    </source>
</evidence>
<feature type="active site" description="Proton donor/acceptor" evidence="10">
    <location>
        <position position="187"/>
    </location>
</feature>
<dbReference type="GO" id="GO:0005576">
    <property type="term" value="C:extracellular region"/>
    <property type="evidence" value="ECO:0007669"/>
    <property type="project" value="UniProtKB-SubCell"/>
</dbReference>
<dbReference type="PANTHER" id="PTHR48250">
    <property type="entry name" value="CUTINASE 2-RELATED"/>
    <property type="match status" value="1"/>
</dbReference>
<reference evidence="13" key="1">
    <citation type="submission" date="2020-04" db="EMBL/GenBank/DDBJ databases">
        <title>Genome Assembly and Annotation of Botryosphaeria dothidea sdau 11-99, a Latent Pathogen of Apple Fruit Ring Rot in China.</title>
        <authorList>
            <person name="Yu C."/>
            <person name="Diao Y."/>
            <person name="Lu Q."/>
            <person name="Zhao J."/>
            <person name="Cui S."/>
            <person name="Peng C."/>
            <person name="He B."/>
            <person name="Liu H."/>
        </authorList>
    </citation>
    <scope>NUCLEOTIDE SEQUENCE [LARGE SCALE GENOMIC DNA]</scope>
    <source>
        <strain evidence="13">Sdau11-99</strain>
    </source>
</reference>
<dbReference type="Pfam" id="PF01083">
    <property type="entry name" value="Cutinase"/>
    <property type="match status" value="1"/>
</dbReference>
<name>A0A8H4N4W9_9PEZI</name>
<organism evidence="13 14">
    <name type="scientific">Botryosphaeria dothidea</name>
    <dbReference type="NCBI Taxonomy" id="55169"/>
    <lineage>
        <taxon>Eukaryota</taxon>
        <taxon>Fungi</taxon>
        <taxon>Dikarya</taxon>
        <taxon>Ascomycota</taxon>
        <taxon>Pezizomycotina</taxon>
        <taxon>Dothideomycetes</taxon>
        <taxon>Dothideomycetes incertae sedis</taxon>
        <taxon>Botryosphaeriales</taxon>
        <taxon>Botryosphaeriaceae</taxon>
        <taxon>Botryosphaeria</taxon>
    </lineage>
</organism>
<evidence type="ECO:0000256" key="11">
    <source>
        <dbReference type="PIRSR" id="PIRSR611150-2"/>
    </source>
</evidence>
<evidence type="ECO:0000313" key="13">
    <source>
        <dbReference type="EMBL" id="KAF4303087.1"/>
    </source>
</evidence>
<accession>A0A8H4N4W9</accession>
<keyword evidence="4 12" id="KW-0719">Serine esterase</keyword>
<dbReference type="AlphaFoldDB" id="A0A8H4N4W9"/>
<feature type="disulfide bond" evidence="11">
    <location>
        <begin position="38"/>
        <end position="113"/>
    </location>
</feature>
<dbReference type="PANTHER" id="PTHR48250:SF1">
    <property type="entry name" value="CUTINASE"/>
    <property type="match status" value="1"/>
</dbReference>
<comment type="catalytic activity">
    <reaction evidence="9 12">
        <text>cutin + H2O = cutin monomers.</text>
        <dbReference type="EC" id="3.1.1.74"/>
    </reaction>
</comment>
<evidence type="ECO:0000256" key="7">
    <source>
        <dbReference type="ARBA" id="ARBA00022801"/>
    </source>
</evidence>
<comment type="subcellular location">
    <subcellularLocation>
        <location evidence="1 12">Secreted</location>
    </subcellularLocation>
</comment>
<dbReference type="EMBL" id="WWBZ02000062">
    <property type="protein sequence ID" value="KAF4303087.1"/>
    <property type="molecule type" value="Genomic_DNA"/>
</dbReference>
<dbReference type="InterPro" id="IPR029058">
    <property type="entry name" value="AB_hydrolase_fold"/>
</dbReference>
<dbReference type="Proteomes" id="UP000572817">
    <property type="component" value="Unassembled WGS sequence"/>
</dbReference>
<feature type="active site" description="Nucleophile" evidence="10">
    <location>
        <position position="124"/>
    </location>
</feature>
<dbReference type="GO" id="GO:0016052">
    <property type="term" value="P:carbohydrate catabolic process"/>
    <property type="evidence" value="ECO:0007669"/>
    <property type="project" value="TreeGrafter"/>
</dbReference>
<protein>
    <recommendedName>
        <fullName evidence="3 12">Cutinase</fullName>
        <ecNumber evidence="3 12">3.1.1.74</ecNumber>
    </recommendedName>
</protein>
<gene>
    <name evidence="13" type="ORF">GTA08_BOTSDO08897</name>
</gene>
<evidence type="ECO:0000256" key="12">
    <source>
        <dbReference type="RuleBase" id="RU361263"/>
    </source>
</evidence>
<comment type="function">
    <text evidence="12">Catalyzes the hydrolysis of complex carboxylic polyesters found in the cell wall of plants. Degrades cutin, a macromolecule that forms the structure of the plant cuticle.</text>
</comment>